<evidence type="ECO:0000256" key="2">
    <source>
        <dbReference type="SAM" id="SignalP"/>
    </source>
</evidence>
<reference evidence="3 4" key="1">
    <citation type="submission" date="2019-03" db="EMBL/GenBank/DDBJ databases">
        <title>Genomic Encyclopedia of Type Strains, Phase IV (KMG-IV): sequencing the most valuable type-strain genomes for metagenomic binning, comparative biology and taxonomic classification.</title>
        <authorList>
            <person name="Goeker M."/>
        </authorList>
    </citation>
    <scope>NUCLEOTIDE SEQUENCE [LARGE SCALE GENOMIC DNA]</scope>
    <source>
        <strain evidence="3 4">DSM 102969</strain>
    </source>
</reference>
<feature type="region of interest" description="Disordered" evidence="1">
    <location>
        <begin position="103"/>
        <end position="175"/>
    </location>
</feature>
<dbReference type="AlphaFoldDB" id="A0A4R6RCU5"/>
<dbReference type="EMBL" id="SNXY01000008">
    <property type="protein sequence ID" value="TDP83990.1"/>
    <property type="molecule type" value="Genomic_DNA"/>
</dbReference>
<feature type="chain" id="PRO_5020946214" evidence="2">
    <location>
        <begin position="30"/>
        <end position="281"/>
    </location>
</feature>
<keyword evidence="2" id="KW-0732">Signal</keyword>
<dbReference type="RefSeq" id="WP_126539768.1">
    <property type="nucleotide sequence ID" value="NZ_BSPM01000002.1"/>
</dbReference>
<evidence type="ECO:0000313" key="3">
    <source>
        <dbReference type="EMBL" id="TDP83990.1"/>
    </source>
</evidence>
<proteinExistence type="predicted"/>
<feature type="signal peptide" evidence="2">
    <location>
        <begin position="1"/>
        <end position="29"/>
    </location>
</feature>
<dbReference type="PANTHER" id="PTHR24637:SF428">
    <property type="entry name" value="SCAVENGER RECEPTOR CLASS A MEMBER 3"/>
    <property type="match status" value="1"/>
</dbReference>
<comment type="caution">
    <text evidence="3">The sequence shown here is derived from an EMBL/GenBank/DDBJ whole genome shotgun (WGS) entry which is preliminary data.</text>
</comment>
<dbReference type="PANTHER" id="PTHR24637">
    <property type="entry name" value="COLLAGEN"/>
    <property type="match status" value="1"/>
</dbReference>
<protein>
    <submittedName>
        <fullName evidence="3">Collagen triple helix repeat protein</fullName>
    </submittedName>
</protein>
<dbReference type="Pfam" id="PF01391">
    <property type="entry name" value="Collagen"/>
    <property type="match status" value="1"/>
</dbReference>
<organism evidence="3 4">
    <name type="scientific">Oharaeibacter diazotrophicus</name>
    <dbReference type="NCBI Taxonomy" id="1920512"/>
    <lineage>
        <taxon>Bacteria</taxon>
        <taxon>Pseudomonadati</taxon>
        <taxon>Pseudomonadota</taxon>
        <taxon>Alphaproteobacteria</taxon>
        <taxon>Hyphomicrobiales</taxon>
        <taxon>Pleomorphomonadaceae</taxon>
        <taxon>Oharaeibacter</taxon>
    </lineage>
</organism>
<dbReference type="InterPro" id="IPR008160">
    <property type="entry name" value="Collagen"/>
</dbReference>
<feature type="compositionally biased region" description="Low complexity" evidence="1">
    <location>
        <begin position="106"/>
        <end position="126"/>
    </location>
</feature>
<evidence type="ECO:0000313" key="4">
    <source>
        <dbReference type="Proteomes" id="UP000294547"/>
    </source>
</evidence>
<accession>A0A4R6RCU5</accession>
<feature type="compositionally biased region" description="Low complexity" evidence="1">
    <location>
        <begin position="147"/>
        <end position="171"/>
    </location>
</feature>
<sequence length="281" mass="27635">MSLPVRLSTAALGLAIAVAAGDLPAEAGAANKAMAVTNATLAKGRVVIAGRTSRGGVTVSIDGTRFRTVSAANGAFAFSVALAPADCSVVLRTTEAALPVQISDCGRTGPKGAAGPAGPKGATGPAGPAGPQGPDGPEGEVGFQGTPGPRGADGAAGPAGPAGQPGPAGSQGPAGGFSGGVFFAQVAADGTIVHGSPGATSFLKQGQRYVVRFPRDITRCAHTVTAIDPNVPHMATAVGFNGIGEIEVRAFAMAFDVGFFDETFEPPLEPTPFHVVVVCPN</sequence>
<gene>
    <name evidence="3" type="ORF">EDD54_2591</name>
</gene>
<keyword evidence="4" id="KW-1185">Reference proteome</keyword>
<name>A0A4R6RCU5_9HYPH</name>
<evidence type="ECO:0000256" key="1">
    <source>
        <dbReference type="SAM" id="MobiDB-lite"/>
    </source>
</evidence>
<keyword evidence="3" id="KW-0176">Collagen</keyword>
<dbReference type="Proteomes" id="UP000294547">
    <property type="component" value="Unassembled WGS sequence"/>
</dbReference>